<comment type="subcellular location">
    <subcellularLocation>
        <location evidence="1">Membrane</location>
        <topology evidence="1">Multi-pass membrane protein</topology>
    </subcellularLocation>
</comment>
<dbReference type="InterPro" id="IPR020846">
    <property type="entry name" value="MFS_dom"/>
</dbReference>
<feature type="transmembrane region" description="Helical" evidence="5">
    <location>
        <begin position="52"/>
        <end position="72"/>
    </location>
</feature>
<feature type="transmembrane region" description="Helical" evidence="5">
    <location>
        <begin position="244"/>
        <end position="270"/>
    </location>
</feature>
<sequence>MDSNPFSKNLDKFSWSRVHTYAFIAFSAGFFLEAYIFGMAPIASGWVSVPKFLTSTLLAWAPLWLIIGIIVTGPLSDRLGRKTMFYPTMSLYGIGALGLVFSDTYFLILLFLALMLFAAGGEMNTIMVATHEIMPSRHRSKAFFLELNFINIGGFVLGLIGYLVQNQSVGFQRLMIGVTVLIVLIILVYTRMKIPESIRWLEKQGKMEDAEKEVKKYFGEIKVISQDQLRPIVRVKRLPTSFKLAVVILVAAANTIGYGLMTYVLGPYFFSTQTPLIILVANLAEMLVGFVIGALADVLSRKLLLLISFIGATGSTFLIMGTIPEWSSSLPLFYSLLVVLNVFVGISYLTEDALKSEIWPTLKRGTVTAIARFISIGAYIPTIYLTSGFTIYQYMLFNGLVWAVGTVAAILWFLKGYETGKGVNIDEISGETEGTQVK</sequence>
<dbReference type="InterPro" id="IPR011701">
    <property type="entry name" value="MFS"/>
</dbReference>
<dbReference type="Pfam" id="PF07690">
    <property type="entry name" value="MFS_1"/>
    <property type="match status" value="1"/>
</dbReference>
<dbReference type="InterPro" id="IPR036259">
    <property type="entry name" value="MFS_trans_sf"/>
</dbReference>
<dbReference type="EMBL" id="CP029287">
    <property type="protein sequence ID" value="AWR98534.1"/>
    <property type="molecule type" value="Genomic_DNA"/>
</dbReference>
<reference evidence="8" key="3">
    <citation type="submission" date="2020-03" db="EMBL/GenBank/DDBJ databases">
        <title>Sequencing and Assembly of Multiple Reported Metal-Biooxidizing Members of the Extremely Thermoacidophilic Archaeal Family Sulfolobaceae.</title>
        <authorList>
            <person name="Counts J.A."/>
            <person name="Kelly R.M."/>
        </authorList>
    </citation>
    <scope>NUCLEOTIDE SEQUENCE [LARGE SCALE GENOMIC DNA]</scope>
    <source>
        <strain evidence="8">HO1-1</strain>
    </source>
</reference>
<dbReference type="AlphaFoldDB" id="A0A2U9IRC7"/>
<evidence type="ECO:0000256" key="2">
    <source>
        <dbReference type="ARBA" id="ARBA00022692"/>
    </source>
</evidence>
<feature type="transmembrane region" description="Helical" evidence="5">
    <location>
        <begin position="391"/>
        <end position="414"/>
    </location>
</feature>
<dbReference type="GO" id="GO:0005886">
    <property type="term" value="C:plasma membrane"/>
    <property type="evidence" value="ECO:0007669"/>
    <property type="project" value="TreeGrafter"/>
</dbReference>
<name>A0A2U9IRC7_9CREN</name>
<feature type="transmembrane region" description="Helical" evidence="5">
    <location>
        <begin position="369"/>
        <end position="385"/>
    </location>
</feature>
<feature type="transmembrane region" description="Helical" evidence="5">
    <location>
        <begin position="107"/>
        <end position="130"/>
    </location>
</feature>
<feature type="transmembrane region" description="Helical" evidence="5">
    <location>
        <begin position="142"/>
        <end position="164"/>
    </location>
</feature>
<gene>
    <name evidence="7" type="ORF">DFR87_01120</name>
</gene>
<evidence type="ECO:0000256" key="1">
    <source>
        <dbReference type="ARBA" id="ARBA00004141"/>
    </source>
</evidence>
<accession>A0A2U9IRC7</accession>
<feature type="transmembrane region" description="Helical" evidence="5">
    <location>
        <begin position="84"/>
        <end position="101"/>
    </location>
</feature>
<reference evidence="8" key="2">
    <citation type="submission" date="2020-03" db="EMBL/GenBank/DDBJ databases">
        <title>Complete Genome Sequences of Extremely Thermoacidophilic, Metal-Mobilizing Type-Strain Members of the Archaeal Family Sulfolobaceae: Acidianus brierleyi DSM-1651T, Acidianus sulfidivorans DSM-18786T, Metallosphaera hakonensis DSM-7519T, and Metallosphaera prunae DSM-10039T.</title>
        <authorList>
            <person name="Counts J.A."/>
            <person name="Kelly R.M."/>
        </authorList>
    </citation>
    <scope>NUCLEOTIDE SEQUENCE [LARGE SCALE GENOMIC DNA]</scope>
    <source>
        <strain evidence="8">HO1-1</strain>
    </source>
</reference>
<reference evidence="7 8" key="1">
    <citation type="submission" date="2018-05" db="EMBL/GenBank/DDBJ databases">
        <title>Complete Genome Sequences of Extremely Thermoacidophilic, Metal-Mobilizing Type-Strain Members of the Archaeal Family Sulfolobaceae: Acidianus brierleyi DSM-1651T, Acidianus sulfidivorans DSM-18786T, Metallosphaera hakonensis DSM-7519T, and Metallosphaera prunae DSM-10039T.</title>
        <authorList>
            <person name="Counts J.A."/>
            <person name="Kelly R.M."/>
        </authorList>
    </citation>
    <scope>NUCLEOTIDE SEQUENCE [LARGE SCALE GENOMIC DNA]</scope>
    <source>
        <strain evidence="7 8">HO1-1</strain>
    </source>
</reference>
<feature type="domain" description="Major facilitator superfamily (MFS) profile" evidence="6">
    <location>
        <begin position="1"/>
        <end position="417"/>
    </location>
</feature>
<dbReference type="GeneID" id="36833900"/>
<evidence type="ECO:0000313" key="7">
    <source>
        <dbReference type="EMBL" id="AWR98534.1"/>
    </source>
</evidence>
<dbReference type="PANTHER" id="PTHR23508:SF10">
    <property type="entry name" value="CARBOXYLIC ACID TRANSPORTER PROTEIN HOMOLOG"/>
    <property type="match status" value="1"/>
</dbReference>
<dbReference type="OrthoDB" id="27170at2157"/>
<keyword evidence="4 5" id="KW-0472">Membrane</keyword>
<dbReference type="GO" id="GO:0046943">
    <property type="term" value="F:carboxylic acid transmembrane transporter activity"/>
    <property type="evidence" value="ECO:0007669"/>
    <property type="project" value="TreeGrafter"/>
</dbReference>
<dbReference type="PANTHER" id="PTHR23508">
    <property type="entry name" value="CARBOXYLIC ACID TRANSPORTER PROTEIN HOMOLOG"/>
    <property type="match status" value="1"/>
</dbReference>
<keyword evidence="8" id="KW-1185">Reference proteome</keyword>
<feature type="transmembrane region" description="Helical" evidence="5">
    <location>
        <begin position="276"/>
        <end position="296"/>
    </location>
</feature>
<evidence type="ECO:0000256" key="3">
    <source>
        <dbReference type="ARBA" id="ARBA00022989"/>
    </source>
</evidence>
<dbReference type="PROSITE" id="PS00216">
    <property type="entry name" value="SUGAR_TRANSPORT_1"/>
    <property type="match status" value="1"/>
</dbReference>
<dbReference type="Gene3D" id="1.20.1250.20">
    <property type="entry name" value="MFS general substrate transporter like domains"/>
    <property type="match status" value="2"/>
</dbReference>
<evidence type="ECO:0000259" key="6">
    <source>
        <dbReference type="PROSITE" id="PS50850"/>
    </source>
</evidence>
<evidence type="ECO:0000256" key="4">
    <source>
        <dbReference type="ARBA" id="ARBA00023136"/>
    </source>
</evidence>
<evidence type="ECO:0000256" key="5">
    <source>
        <dbReference type="SAM" id="Phobius"/>
    </source>
</evidence>
<feature type="transmembrane region" description="Helical" evidence="5">
    <location>
        <begin position="303"/>
        <end position="323"/>
    </location>
</feature>
<feature type="transmembrane region" description="Helical" evidence="5">
    <location>
        <begin position="21"/>
        <end position="40"/>
    </location>
</feature>
<feature type="transmembrane region" description="Helical" evidence="5">
    <location>
        <begin position="329"/>
        <end position="349"/>
    </location>
</feature>
<dbReference type="RefSeq" id="WP_110368732.1">
    <property type="nucleotide sequence ID" value="NZ_CP029287.2"/>
</dbReference>
<dbReference type="PROSITE" id="PS50850">
    <property type="entry name" value="MFS"/>
    <property type="match status" value="1"/>
</dbReference>
<dbReference type="SUPFAM" id="SSF103473">
    <property type="entry name" value="MFS general substrate transporter"/>
    <property type="match status" value="1"/>
</dbReference>
<feature type="transmembrane region" description="Helical" evidence="5">
    <location>
        <begin position="170"/>
        <end position="189"/>
    </location>
</feature>
<protein>
    <submittedName>
        <fullName evidence="7">MFS transporter</fullName>
    </submittedName>
</protein>
<dbReference type="InterPro" id="IPR005829">
    <property type="entry name" value="Sugar_transporter_CS"/>
</dbReference>
<evidence type="ECO:0000313" key="8">
    <source>
        <dbReference type="Proteomes" id="UP000247586"/>
    </source>
</evidence>
<dbReference type="KEGG" id="mhk:DFR87_01120"/>
<organism evidence="7 8">
    <name type="scientific">Metallosphaera hakonensis JCM 8857 = DSM 7519</name>
    <dbReference type="NCBI Taxonomy" id="1293036"/>
    <lineage>
        <taxon>Archaea</taxon>
        <taxon>Thermoproteota</taxon>
        <taxon>Thermoprotei</taxon>
        <taxon>Sulfolobales</taxon>
        <taxon>Sulfolobaceae</taxon>
        <taxon>Metallosphaera</taxon>
    </lineage>
</organism>
<keyword evidence="2 5" id="KW-0812">Transmembrane</keyword>
<keyword evidence="3 5" id="KW-1133">Transmembrane helix</keyword>
<dbReference type="Proteomes" id="UP000247586">
    <property type="component" value="Chromosome"/>
</dbReference>
<proteinExistence type="predicted"/>